<dbReference type="InterPro" id="IPR045115">
    <property type="entry name" value="BOL2"/>
</dbReference>
<dbReference type="PANTHER" id="PTHR12735:SF27">
    <property type="entry name" value="BOLA-LIKE PROTEIN 2"/>
    <property type="match status" value="1"/>
</dbReference>
<dbReference type="GO" id="GO:0051537">
    <property type="term" value="F:2 iron, 2 sulfur cluster binding"/>
    <property type="evidence" value="ECO:0007669"/>
    <property type="project" value="InterPro"/>
</dbReference>
<dbReference type="GO" id="GO:0005829">
    <property type="term" value="C:cytosol"/>
    <property type="evidence" value="ECO:0007669"/>
    <property type="project" value="TreeGrafter"/>
</dbReference>
<dbReference type="Proteomes" id="UP001489004">
    <property type="component" value="Unassembled WGS sequence"/>
</dbReference>
<dbReference type="SUPFAM" id="SSF82657">
    <property type="entry name" value="BolA-like"/>
    <property type="match status" value="1"/>
</dbReference>
<keyword evidence="3" id="KW-1185">Reference proteome</keyword>
<dbReference type="AlphaFoldDB" id="A0AAW1PGM3"/>
<protein>
    <recommendedName>
        <fullName evidence="4">BolA-like protein</fullName>
    </recommendedName>
</protein>
<sequence length="85" mass="9172">MATASDVEKALRDRLQASDVTVLDTSGGCGASFEVAVVSDQFEGKKLLDRHKLVNAALAEEMKSIHALSIKKCWTPAQQADAQNR</sequence>
<accession>A0AAW1PGM3</accession>
<dbReference type="GO" id="GO:0006879">
    <property type="term" value="P:intracellular iron ion homeostasis"/>
    <property type="evidence" value="ECO:0007669"/>
    <property type="project" value="InterPro"/>
</dbReference>
<proteinExistence type="inferred from homology"/>
<comment type="similarity">
    <text evidence="1">Belongs to the BolA/IbaG family.</text>
</comment>
<evidence type="ECO:0000313" key="3">
    <source>
        <dbReference type="Proteomes" id="UP001489004"/>
    </source>
</evidence>
<dbReference type="GO" id="GO:0005634">
    <property type="term" value="C:nucleus"/>
    <property type="evidence" value="ECO:0007669"/>
    <property type="project" value="TreeGrafter"/>
</dbReference>
<dbReference type="PANTHER" id="PTHR12735">
    <property type="entry name" value="BOLA-LIKE PROTEIN-RELATED"/>
    <property type="match status" value="1"/>
</dbReference>
<name>A0AAW1PGM3_9CHLO</name>
<dbReference type="PIRSF" id="PIRSF003113">
    <property type="entry name" value="BolA"/>
    <property type="match status" value="1"/>
</dbReference>
<dbReference type="Gene3D" id="3.30.300.90">
    <property type="entry name" value="BolA-like"/>
    <property type="match status" value="1"/>
</dbReference>
<dbReference type="EMBL" id="JALJOR010000012">
    <property type="protein sequence ID" value="KAK9807727.1"/>
    <property type="molecule type" value="Genomic_DNA"/>
</dbReference>
<dbReference type="GO" id="GO:0051604">
    <property type="term" value="P:protein maturation"/>
    <property type="evidence" value="ECO:0007669"/>
    <property type="project" value="InterPro"/>
</dbReference>
<evidence type="ECO:0000313" key="2">
    <source>
        <dbReference type="EMBL" id="KAK9807727.1"/>
    </source>
</evidence>
<reference evidence="2 3" key="1">
    <citation type="journal article" date="2024" name="Nat. Commun.">
        <title>Phylogenomics reveals the evolutionary origins of lichenization in chlorophyte algae.</title>
        <authorList>
            <person name="Puginier C."/>
            <person name="Libourel C."/>
            <person name="Otte J."/>
            <person name="Skaloud P."/>
            <person name="Haon M."/>
            <person name="Grisel S."/>
            <person name="Petersen M."/>
            <person name="Berrin J.G."/>
            <person name="Delaux P.M."/>
            <person name="Dal Grande F."/>
            <person name="Keller J."/>
        </authorList>
    </citation>
    <scope>NUCLEOTIDE SEQUENCE [LARGE SCALE GENOMIC DNA]</scope>
    <source>
        <strain evidence="2 3">SAG 2043</strain>
    </source>
</reference>
<evidence type="ECO:0008006" key="4">
    <source>
        <dbReference type="Google" id="ProtNLM"/>
    </source>
</evidence>
<evidence type="ECO:0000256" key="1">
    <source>
        <dbReference type="RuleBase" id="RU003860"/>
    </source>
</evidence>
<gene>
    <name evidence="2" type="ORF">WJX72_007244</name>
</gene>
<comment type="caution">
    <text evidence="2">The sequence shown here is derived from an EMBL/GenBank/DDBJ whole genome shotgun (WGS) entry which is preliminary data.</text>
</comment>
<dbReference type="InterPro" id="IPR036065">
    <property type="entry name" value="BolA-like_sf"/>
</dbReference>
<dbReference type="Pfam" id="PF01722">
    <property type="entry name" value="BolA"/>
    <property type="match status" value="1"/>
</dbReference>
<organism evidence="2 3">
    <name type="scientific">[Myrmecia] bisecta</name>
    <dbReference type="NCBI Taxonomy" id="41462"/>
    <lineage>
        <taxon>Eukaryota</taxon>
        <taxon>Viridiplantae</taxon>
        <taxon>Chlorophyta</taxon>
        <taxon>core chlorophytes</taxon>
        <taxon>Trebouxiophyceae</taxon>
        <taxon>Trebouxiales</taxon>
        <taxon>Trebouxiaceae</taxon>
        <taxon>Myrmecia</taxon>
    </lineage>
</organism>
<dbReference type="InterPro" id="IPR002634">
    <property type="entry name" value="BolA"/>
</dbReference>